<keyword evidence="1" id="KW-0004">4Fe-4S</keyword>
<dbReference type="GO" id="GO:0046872">
    <property type="term" value="F:metal ion binding"/>
    <property type="evidence" value="ECO:0007669"/>
    <property type="project" value="UniProtKB-KW"/>
</dbReference>
<dbReference type="Proteomes" id="UP000306753">
    <property type="component" value="Unassembled WGS sequence"/>
</dbReference>
<dbReference type="PANTHER" id="PTHR32439:SF9">
    <property type="entry name" value="BLR3264 PROTEIN"/>
    <property type="match status" value="1"/>
</dbReference>
<proteinExistence type="predicted"/>
<dbReference type="InterPro" id="IPR045854">
    <property type="entry name" value="NO2/SO3_Rdtase_4Fe4S_sf"/>
</dbReference>
<accession>A0A5R9Q809</accession>
<evidence type="ECO:0000256" key="2">
    <source>
        <dbReference type="ARBA" id="ARBA00022617"/>
    </source>
</evidence>
<name>A0A5R9Q809_9GAMM</name>
<keyword evidence="10" id="KW-1185">Reference proteome</keyword>
<dbReference type="Gene3D" id="3.90.480.10">
    <property type="entry name" value="Sulfite Reductase Hemoprotein,Domain 2"/>
    <property type="match status" value="1"/>
</dbReference>
<keyword evidence="3" id="KW-0479">Metal-binding</keyword>
<dbReference type="NCBIfam" id="TIGR02435">
    <property type="entry name" value="CobG"/>
    <property type="match status" value="1"/>
</dbReference>
<dbReference type="EC" id="1.14.13.83" evidence="9"/>
<dbReference type="AlphaFoldDB" id="A0A5R9Q809"/>
<feature type="domain" description="Nitrite/Sulfite reductase ferredoxin-like" evidence="8">
    <location>
        <begin position="21"/>
        <end position="78"/>
    </location>
</feature>
<keyword evidence="4 9" id="KW-0560">Oxidoreductase</keyword>
<evidence type="ECO:0000259" key="7">
    <source>
        <dbReference type="Pfam" id="PF01077"/>
    </source>
</evidence>
<dbReference type="GO" id="GO:0051539">
    <property type="term" value="F:4 iron, 4 sulfur cluster binding"/>
    <property type="evidence" value="ECO:0007669"/>
    <property type="project" value="UniProtKB-KW"/>
</dbReference>
<feature type="domain" description="Nitrite/sulphite reductase 4Fe-4S" evidence="7">
    <location>
        <begin position="88"/>
        <end position="230"/>
    </location>
</feature>
<dbReference type="EMBL" id="QLAG01000049">
    <property type="protein sequence ID" value="TLX61379.1"/>
    <property type="molecule type" value="Genomic_DNA"/>
</dbReference>
<evidence type="ECO:0000256" key="5">
    <source>
        <dbReference type="ARBA" id="ARBA00023004"/>
    </source>
</evidence>
<organism evidence="9 10">
    <name type="scientific">Stutzerimonas nosocomialis</name>
    <dbReference type="NCBI Taxonomy" id="1056496"/>
    <lineage>
        <taxon>Bacteria</taxon>
        <taxon>Pseudomonadati</taxon>
        <taxon>Pseudomonadota</taxon>
        <taxon>Gammaproteobacteria</taxon>
        <taxon>Pseudomonadales</taxon>
        <taxon>Pseudomonadaceae</taxon>
        <taxon>Stutzerimonas</taxon>
    </lineage>
</organism>
<reference evidence="9 10" key="1">
    <citation type="journal article" date="2017" name="Eur. J. Clin. Microbiol. Infect. Dis.">
        <title>Uncommonly isolated clinical Pseudomonas: identification and phylogenetic assignation.</title>
        <authorList>
            <person name="Mulet M."/>
            <person name="Gomila M."/>
            <person name="Ramirez A."/>
            <person name="Cardew S."/>
            <person name="Moore E.R."/>
            <person name="Lalucat J."/>
            <person name="Garcia-Valdes E."/>
        </authorList>
    </citation>
    <scope>NUCLEOTIDE SEQUENCE [LARGE SCALE GENOMIC DNA]</scope>
    <source>
        <strain evidence="9 10">SD129</strain>
    </source>
</reference>
<evidence type="ECO:0000256" key="1">
    <source>
        <dbReference type="ARBA" id="ARBA00022485"/>
    </source>
</evidence>
<dbReference type="Pfam" id="PF01077">
    <property type="entry name" value="NIR_SIR"/>
    <property type="match status" value="1"/>
</dbReference>
<dbReference type="SUPFAM" id="SSF56014">
    <property type="entry name" value="Nitrite and sulphite reductase 4Fe-4S domain-like"/>
    <property type="match status" value="2"/>
</dbReference>
<evidence type="ECO:0000313" key="10">
    <source>
        <dbReference type="Proteomes" id="UP000306753"/>
    </source>
</evidence>
<keyword evidence="2" id="KW-0349">Heme</keyword>
<dbReference type="InterPro" id="IPR006067">
    <property type="entry name" value="NO2/SO3_Rdtase_4Fe4S_dom"/>
</dbReference>
<dbReference type="InterPro" id="IPR005117">
    <property type="entry name" value="NiRdtase/SiRdtase_haem-b_fer"/>
</dbReference>
<keyword evidence="6" id="KW-0411">Iron-sulfur</keyword>
<dbReference type="SUPFAM" id="SSF55124">
    <property type="entry name" value="Nitrite/Sulfite reductase N-terminal domain-like"/>
    <property type="match status" value="2"/>
</dbReference>
<protein>
    <submittedName>
        <fullName evidence="9">Precorrin-3B synthase</fullName>
        <ecNumber evidence="9">1.14.13.83</ecNumber>
    </submittedName>
</protein>
<evidence type="ECO:0000313" key="9">
    <source>
        <dbReference type="EMBL" id="TLX61379.1"/>
    </source>
</evidence>
<dbReference type="InterPro" id="IPR036136">
    <property type="entry name" value="Nit/Sulf_reduc_fer-like_dom_sf"/>
</dbReference>
<evidence type="ECO:0000256" key="3">
    <source>
        <dbReference type="ARBA" id="ARBA00022723"/>
    </source>
</evidence>
<evidence type="ECO:0000259" key="8">
    <source>
        <dbReference type="Pfam" id="PF03460"/>
    </source>
</evidence>
<dbReference type="Pfam" id="PF03460">
    <property type="entry name" value="NIR_SIR_ferr"/>
    <property type="match status" value="2"/>
</dbReference>
<dbReference type="InterPro" id="IPR012798">
    <property type="entry name" value="Cbl_synth_CobG-like"/>
</dbReference>
<evidence type="ECO:0000256" key="6">
    <source>
        <dbReference type="ARBA" id="ARBA00023014"/>
    </source>
</evidence>
<dbReference type="GO" id="GO:0020037">
    <property type="term" value="F:heme binding"/>
    <property type="evidence" value="ECO:0007669"/>
    <property type="project" value="InterPro"/>
</dbReference>
<comment type="caution">
    <text evidence="9">The sequence shown here is derived from an EMBL/GenBank/DDBJ whole genome shotgun (WGS) entry which is preliminary data.</text>
</comment>
<dbReference type="PANTHER" id="PTHR32439">
    <property type="entry name" value="FERREDOXIN--NITRITE REDUCTASE, CHLOROPLASTIC"/>
    <property type="match status" value="1"/>
</dbReference>
<keyword evidence="5" id="KW-0408">Iron</keyword>
<evidence type="ECO:0000256" key="4">
    <source>
        <dbReference type="ARBA" id="ARBA00023002"/>
    </source>
</evidence>
<dbReference type="Gene3D" id="3.30.413.10">
    <property type="entry name" value="Sulfite Reductase Hemoprotein, domain 1"/>
    <property type="match status" value="2"/>
</dbReference>
<dbReference type="RefSeq" id="WP_138412906.1">
    <property type="nucleotide sequence ID" value="NZ_QLAG01000049.1"/>
</dbReference>
<sequence length="436" mass="46022">MPPASACPGLLRIVPALDGGICRVKLACGQLGVAQAYSIADAATLCASGVLELTNRSNLQIRGVRSEDRERLIDRLLAAGLGPRDAAADDVRNLLVSPAFGLDETALLDIAPLAGQLLEHLQSRPAFRQLSPKFALQLDGGERLAVLDHPHDLWLSAVPMGQEIGFAFGLAGCPTDTPLGVVPADAVLALVDAVLESFIELARPPQTRMRHLLATVPATALMARLQARLGASLAVPTVQAPRCEAVERVPLGVIRQRQPQLRMIGAAPTLGRMTAEQLRAVADVAASHGDGTLRLTPWQSLLLPNVPDALTTEAARQLANLGLHLADDEPLTHLVACTGAAGCAKGQADTKADALKLADHLRQSRARPDVHLSGCARACSSPQVATYTLLALPDGRYQLFHREPGAAGFGEVLAPALTIDEVAEWFADRSDPGTHQ</sequence>
<dbReference type="InterPro" id="IPR051329">
    <property type="entry name" value="NIR_SIR_4Fe-4S"/>
</dbReference>
<gene>
    <name evidence="9" type="primary">cobG</name>
    <name evidence="9" type="ORF">DN820_21635</name>
</gene>
<feature type="domain" description="Nitrite/Sulfite reductase ferredoxin-like" evidence="8">
    <location>
        <begin position="255"/>
        <end position="319"/>
    </location>
</feature>
<dbReference type="GO" id="GO:0043818">
    <property type="term" value="F:precorrin-3B synthase activity"/>
    <property type="evidence" value="ECO:0007669"/>
    <property type="project" value="UniProtKB-EC"/>
</dbReference>